<proteinExistence type="predicted"/>
<evidence type="ECO:0000256" key="1">
    <source>
        <dbReference type="SAM" id="MobiDB-lite"/>
    </source>
</evidence>
<name>A0A166T1Z2_9AGAM</name>
<sequence length="102" mass="11434">MDTAAAKPNSPRSPPVLQVPQQDHANRVISSTVNENKNNYCDRTSFYHPHTSPVVFYRCSSICTRMDPPPRITTHTLIVVCGSSSRRESKSVKPIKRHCVSL</sequence>
<organism evidence="2 3">
    <name type="scientific">Athelia psychrophila</name>
    <dbReference type="NCBI Taxonomy" id="1759441"/>
    <lineage>
        <taxon>Eukaryota</taxon>
        <taxon>Fungi</taxon>
        <taxon>Dikarya</taxon>
        <taxon>Basidiomycota</taxon>
        <taxon>Agaricomycotina</taxon>
        <taxon>Agaricomycetes</taxon>
        <taxon>Agaricomycetidae</taxon>
        <taxon>Atheliales</taxon>
        <taxon>Atheliaceae</taxon>
        <taxon>Athelia</taxon>
    </lineage>
</organism>
<evidence type="ECO:0000313" key="3">
    <source>
        <dbReference type="Proteomes" id="UP000076532"/>
    </source>
</evidence>
<reference evidence="2 3" key="1">
    <citation type="journal article" date="2016" name="Mol. Biol. Evol.">
        <title>Comparative Genomics of Early-Diverging Mushroom-Forming Fungi Provides Insights into the Origins of Lignocellulose Decay Capabilities.</title>
        <authorList>
            <person name="Nagy L.G."/>
            <person name="Riley R."/>
            <person name="Tritt A."/>
            <person name="Adam C."/>
            <person name="Daum C."/>
            <person name="Floudas D."/>
            <person name="Sun H."/>
            <person name="Yadav J.S."/>
            <person name="Pangilinan J."/>
            <person name="Larsson K.H."/>
            <person name="Matsuura K."/>
            <person name="Barry K."/>
            <person name="Labutti K."/>
            <person name="Kuo R."/>
            <person name="Ohm R.A."/>
            <person name="Bhattacharya S.S."/>
            <person name="Shirouzu T."/>
            <person name="Yoshinaga Y."/>
            <person name="Martin F.M."/>
            <person name="Grigoriev I.V."/>
            <person name="Hibbett D.S."/>
        </authorList>
    </citation>
    <scope>NUCLEOTIDE SEQUENCE [LARGE SCALE GENOMIC DNA]</scope>
    <source>
        <strain evidence="2 3">CBS 109695</strain>
    </source>
</reference>
<accession>A0A166T1Z2</accession>
<dbReference type="AlphaFoldDB" id="A0A166T1Z2"/>
<dbReference type="Proteomes" id="UP000076532">
    <property type="component" value="Unassembled WGS sequence"/>
</dbReference>
<protein>
    <submittedName>
        <fullName evidence="2">Uncharacterized protein</fullName>
    </submittedName>
</protein>
<gene>
    <name evidence="2" type="ORF">FIBSPDRAFT_850805</name>
</gene>
<dbReference type="EMBL" id="KV417495">
    <property type="protein sequence ID" value="KZP30092.1"/>
    <property type="molecule type" value="Genomic_DNA"/>
</dbReference>
<evidence type="ECO:0000313" key="2">
    <source>
        <dbReference type="EMBL" id="KZP30092.1"/>
    </source>
</evidence>
<feature type="region of interest" description="Disordered" evidence="1">
    <location>
        <begin position="1"/>
        <end position="23"/>
    </location>
</feature>
<keyword evidence="3" id="KW-1185">Reference proteome</keyword>